<feature type="compositionally biased region" description="Polar residues" evidence="1">
    <location>
        <begin position="1"/>
        <end position="11"/>
    </location>
</feature>
<evidence type="ECO:0000313" key="3">
    <source>
        <dbReference type="Proteomes" id="UP001145742"/>
    </source>
</evidence>
<evidence type="ECO:0000313" key="2">
    <source>
        <dbReference type="EMBL" id="KAJ7414799.1"/>
    </source>
</evidence>
<evidence type="ECO:0000256" key="1">
    <source>
        <dbReference type="SAM" id="MobiDB-lite"/>
    </source>
</evidence>
<name>A0ABQ9D4F8_9PASS</name>
<comment type="caution">
    <text evidence="2">The sequence shown here is derived from an EMBL/GenBank/DDBJ whole genome shotgun (WGS) entry which is preliminary data.</text>
</comment>
<proteinExistence type="predicted"/>
<organism evidence="2 3">
    <name type="scientific">Willisornis vidua</name>
    <name type="common">Xingu scale-backed antbird</name>
    <dbReference type="NCBI Taxonomy" id="1566151"/>
    <lineage>
        <taxon>Eukaryota</taxon>
        <taxon>Metazoa</taxon>
        <taxon>Chordata</taxon>
        <taxon>Craniata</taxon>
        <taxon>Vertebrata</taxon>
        <taxon>Euteleostomi</taxon>
        <taxon>Archelosauria</taxon>
        <taxon>Archosauria</taxon>
        <taxon>Dinosauria</taxon>
        <taxon>Saurischia</taxon>
        <taxon>Theropoda</taxon>
        <taxon>Coelurosauria</taxon>
        <taxon>Aves</taxon>
        <taxon>Neognathae</taxon>
        <taxon>Neoaves</taxon>
        <taxon>Telluraves</taxon>
        <taxon>Australaves</taxon>
        <taxon>Passeriformes</taxon>
        <taxon>Thamnophilidae</taxon>
        <taxon>Willisornis</taxon>
    </lineage>
</organism>
<accession>A0ABQ9D4F8</accession>
<reference evidence="2" key="1">
    <citation type="submission" date="2019-10" db="EMBL/GenBank/DDBJ databases">
        <authorList>
            <person name="Soares A.E.R."/>
            <person name="Aleixo A."/>
            <person name="Schneider P."/>
            <person name="Miyaki C.Y."/>
            <person name="Schneider M.P."/>
            <person name="Mello C."/>
            <person name="Vasconcelos A.T.R."/>
        </authorList>
    </citation>
    <scope>NUCLEOTIDE SEQUENCE</scope>
    <source>
        <tissue evidence="2">Muscle</tissue>
    </source>
</reference>
<sequence>MPGASSQQKLSTEGEGKGSKNLTSSQLESISAMGKQAPSLRDENTGPGECCIRGWSALTPFKAVSNSHILQAKQLKLIQNVLGGCCGDQVPYPSGEEIFTITGHIVWFDSSHAASDGSAVLFYSNFTFLPLFSNRSVITA</sequence>
<dbReference type="Proteomes" id="UP001145742">
    <property type="component" value="Unassembled WGS sequence"/>
</dbReference>
<protein>
    <submittedName>
        <fullName evidence="2">Uncharacterized protein</fullName>
    </submittedName>
</protein>
<gene>
    <name evidence="2" type="ORF">WISP_81406</name>
</gene>
<keyword evidence="3" id="KW-1185">Reference proteome</keyword>
<feature type="compositionally biased region" description="Polar residues" evidence="1">
    <location>
        <begin position="20"/>
        <end position="29"/>
    </location>
</feature>
<dbReference type="EMBL" id="WHWB01034030">
    <property type="protein sequence ID" value="KAJ7414799.1"/>
    <property type="molecule type" value="Genomic_DNA"/>
</dbReference>
<feature type="region of interest" description="Disordered" evidence="1">
    <location>
        <begin position="1"/>
        <end position="45"/>
    </location>
</feature>